<evidence type="ECO:0000313" key="2">
    <source>
        <dbReference type="EMBL" id="MFC1405230.1"/>
    </source>
</evidence>
<proteinExistence type="predicted"/>
<protein>
    <submittedName>
        <fullName evidence="2">Cupin domain-containing protein</fullName>
    </submittedName>
</protein>
<reference evidence="2 3" key="1">
    <citation type="submission" date="2024-09" db="EMBL/GenBank/DDBJ databases">
        <authorList>
            <person name="Lee S.D."/>
        </authorList>
    </citation>
    <scope>NUCLEOTIDE SEQUENCE [LARGE SCALE GENOMIC DNA]</scope>
    <source>
        <strain evidence="2 3">N1-5</strain>
    </source>
</reference>
<gene>
    <name evidence="2" type="ORF">ACEZDJ_28500</name>
</gene>
<evidence type="ECO:0000313" key="3">
    <source>
        <dbReference type="Proteomes" id="UP001592528"/>
    </source>
</evidence>
<dbReference type="SUPFAM" id="SSF51182">
    <property type="entry name" value="RmlC-like cupins"/>
    <property type="match status" value="1"/>
</dbReference>
<dbReference type="EMBL" id="JBHEZZ010000019">
    <property type="protein sequence ID" value="MFC1405230.1"/>
    <property type="molecule type" value="Genomic_DNA"/>
</dbReference>
<feature type="domain" description="Cupin type-2" evidence="1">
    <location>
        <begin position="74"/>
        <end position="128"/>
    </location>
</feature>
<dbReference type="InterPro" id="IPR011051">
    <property type="entry name" value="RmlC_Cupin_sf"/>
</dbReference>
<dbReference type="InterPro" id="IPR013096">
    <property type="entry name" value="Cupin_2"/>
</dbReference>
<dbReference type="Gene3D" id="2.60.120.10">
    <property type="entry name" value="Jelly Rolls"/>
    <property type="match status" value="1"/>
</dbReference>
<accession>A0ABV6UUS5</accession>
<comment type="caution">
    <text evidence="2">The sequence shown here is derived from an EMBL/GenBank/DDBJ whole genome shotgun (WGS) entry which is preliminary data.</text>
</comment>
<organism evidence="2 3">
    <name type="scientific">Streptacidiphilus cavernicola</name>
    <dbReference type="NCBI Taxonomy" id="3342716"/>
    <lineage>
        <taxon>Bacteria</taxon>
        <taxon>Bacillati</taxon>
        <taxon>Actinomycetota</taxon>
        <taxon>Actinomycetes</taxon>
        <taxon>Kitasatosporales</taxon>
        <taxon>Streptomycetaceae</taxon>
        <taxon>Streptacidiphilus</taxon>
    </lineage>
</organism>
<dbReference type="Proteomes" id="UP001592528">
    <property type="component" value="Unassembled WGS sequence"/>
</dbReference>
<name>A0ABV6UUS5_9ACTN</name>
<keyword evidence="3" id="KW-1185">Reference proteome</keyword>
<dbReference type="InterPro" id="IPR014710">
    <property type="entry name" value="RmlC-like_jellyroll"/>
</dbReference>
<evidence type="ECO:0000259" key="1">
    <source>
        <dbReference type="Pfam" id="PF07883"/>
    </source>
</evidence>
<dbReference type="Pfam" id="PF07883">
    <property type="entry name" value="Cupin_2"/>
    <property type="match status" value="1"/>
</dbReference>
<sequence>MTITFGNLLEDSDWVPMSLDQQSHPNYFWNDGGSLADAPVDFAATFDGAMWVTTKPIDVPRFNRNPLRVRADFTVPRHHHDLDEMLFVLAGEYRIEHQEGGAKQVVRVGPGEVFLSRAGTPYTMTAGSEGVTYIETWPRPVAELKTYWHDFGWVRGGRG</sequence>